<dbReference type="PANTHER" id="PTHR30619:SF1">
    <property type="entry name" value="RECOMBINATION PROTEIN 2"/>
    <property type="match status" value="1"/>
</dbReference>
<feature type="transmembrane region" description="Helical" evidence="6">
    <location>
        <begin position="325"/>
        <end position="343"/>
    </location>
</feature>
<dbReference type="InterPro" id="IPR052159">
    <property type="entry name" value="Competence_DNA_uptake"/>
</dbReference>
<keyword evidence="4 6" id="KW-1133">Transmembrane helix</keyword>
<evidence type="ECO:0000256" key="6">
    <source>
        <dbReference type="SAM" id="Phobius"/>
    </source>
</evidence>
<dbReference type="STRING" id="1798664.A3C93_00095"/>
<dbReference type="EMBL" id="MHLO01000005">
    <property type="protein sequence ID" value="OGZ13304.1"/>
    <property type="molecule type" value="Genomic_DNA"/>
</dbReference>
<feature type="domain" description="ComEC/Rec2-related protein" evidence="7">
    <location>
        <begin position="229"/>
        <end position="494"/>
    </location>
</feature>
<reference evidence="9 10" key="1">
    <citation type="journal article" date="2016" name="Nat. Commun.">
        <title>Thousands of microbial genomes shed light on interconnected biogeochemical processes in an aquifer system.</title>
        <authorList>
            <person name="Anantharaman K."/>
            <person name="Brown C.T."/>
            <person name="Hug L.A."/>
            <person name="Sharon I."/>
            <person name="Castelle C.J."/>
            <person name="Probst A.J."/>
            <person name="Thomas B.C."/>
            <person name="Singh A."/>
            <person name="Wilkins M.J."/>
            <person name="Karaoz U."/>
            <person name="Brodie E.L."/>
            <person name="Williams K.H."/>
            <person name="Hubbard S.S."/>
            <person name="Banfield J.F."/>
        </authorList>
    </citation>
    <scope>NUCLEOTIDE SEQUENCE [LARGE SCALE GENOMIC DNA]</scope>
</reference>
<dbReference type="GO" id="GO:0005886">
    <property type="term" value="C:plasma membrane"/>
    <property type="evidence" value="ECO:0007669"/>
    <property type="project" value="UniProtKB-SubCell"/>
</dbReference>
<keyword evidence="2" id="KW-1003">Cell membrane</keyword>
<evidence type="ECO:0000256" key="3">
    <source>
        <dbReference type="ARBA" id="ARBA00022692"/>
    </source>
</evidence>
<dbReference type="InterPro" id="IPR004477">
    <property type="entry name" value="ComEC_N"/>
</dbReference>
<comment type="subcellular location">
    <subcellularLocation>
        <location evidence="1">Cell membrane</location>
        <topology evidence="1">Multi-pass membrane protein</topology>
    </subcellularLocation>
</comment>
<evidence type="ECO:0000256" key="4">
    <source>
        <dbReference type="ARBA" id="ARBA00022989"/>
    </source>
</evidence>
<dbReference type="Pfam" id="PF13567">
    <property type="entry name" value="DUF4131"/>
    <property type="match status" value="1"/>
</dbReference>
<feature type="transmembrane region" description="Helical" evidence="6">
    <location>
        <begin position="30"/>
        <end position="48"/>
    </location>
</feature>
<feature type="transmembrane region" description="Helical" evidence="6">
    <location>
        <begin position="7"/>
        <end position="24"/>
    </location>
</feature>
<keyword evidence="5 6" id="KW-0472">Membrane</keyword>
<evidence type="ECO:0000313" key="9">
    <source>
        <dbReference type="EMBL" id="OGZ13304.1"/>
    </source>
</evidence>
<evidence type="ECO:0000256" key="1">
    <source>
        <dbReference type="ARBA" id="ARBA00004651"/>
    </source>
</evidence>
<comment type="caution">
    <text evidence="9">The sequence shown here is derived from an EMBL/GenBank/DDBJ whole genome shotgun (WGS) entry which is preliminary data.</text>
</comment>
<dbReference type="PANTHER" id="PTHR30619">
    <property type="entry name" value="DNA INTERNALIZATION/COMPETENCE PROTEIN COMEC/REC2"/>
    <property type="match status" value="1"/>
</dbReference>
<evidence type="ECO:0000259" key="8">
    <source>
        <dbReference type="Pfam" id="PF13567"/>
    </source>
</evidence>
<dbReference type="InterPro" id="IPR025405">
    <property type="entry name" value="DUF4131"/>
</dbReference>
<dbReference type="AlphaFoldDB" id="A0A1G2DHZ7"/>
<feature type="transmembrane region" description="Helical" evidence="6">
    <location>
        <begin position="349"/>
        <end position="368"/>
    </location>
</feature>
<feature type="transmembrane region" description="Helical" evidence="6">
    <location>
        <begin position="55"/>
        <end position="76"/>
    </location>
</feature>
<accession>A0A1G2DHZ7</accession>
<dbReference type="Proteomes" id="UP000178636">
    <property type="component" value="Unassembled WGS sequence"/>
</dbReference>
<evidence type="ECO:0000313" key="10">
    <source>
        <dbReference type="Proteomes" id="UP000178636"/>
    </source>
</evidence>
<feature type="transmembrane region" description="Helical" evidence="6">
    <location>
        <begin position="82"/>
        <end position="98"/>
    </location>
</feature>
<dbReference type="NCBIfam" id="TIGR00360">
    <property type="entry name" value="ComEC_N-term"/>
    <property type="match status" value="1"/>
</dbReference>
<feature type="transmembrane region" description="Helical" evidence="6">
    <location>
        <begin position="280"/>
        <end position="313"/>
    </location>
</feature>
<evidence type="ECO:0000256" key="2">
    <source>
        <dbReference type="ARBA" id="ARBA00022475"/>
    </source>
</evidence>
<organism evidence="9 10">
    <name type="scientific">Candidatus Lloydbacteria bacterium RIFCSPHIGHO2_02_FULL_54_17</name>
    <dbReference type="NCBI Taxonomy" id="1798664"/>
    <lineage>
        <taxon>Bacteria</taxon>
        <taxon>Candidatus Lloydiibacteriota</taxon>
    </lineage>
</organism>
<gene>
    <name evidence="9" type="ORF">A3C93_00095</name>
</gene>
<proteinExistence type="predicted"/>
<feature type="transmembrane region" description="Helical" evidence="6">
    <location>
        <begin position="451"/>
        <end position="469"/>
    </location>
</feature>
<feature type="domain" description="DUF4131" evidence="8">
    <location>
        <begin position="30"/>
        <end position="188"/>
    </location>
</feature>
<protein>
    <recommendedName>
        <fullName evidence="11">ComEC/Rec2-related protein domain-containing protein</fullName>
    </recommendedName>
</protein>
<feature type="transmembrane region" description="Helical" evidence="6">
    <location>
        <begin position="397"/>
        <end position="416"/>
    </location>
</feature>
<evidence type="ECO:0000259" key="7">
    <source>
        <dbReference type="Pfam" id="PF03772"/>
    </source>
</evidence>
<evidence type="ECO:0008006" key="11">
    <source>
        <dbReference type="Google" id="ProtNLM"/>
    </source>
</evidence>
<name>A0A1G2DHZ7_9BACT</name>
<feature type="transmembrane region" description="Helical" evidence="6">
    <location>
        <begin position="475"/>
        <end position="492"/>
    </location>
</feature>
<evidence type="ECO:0000256" key="5">
    <source>
        <dbReference type="ARBA" id="ARBA00023136"/>
    </source>
</evidence>
<keyword evidence="3 6" id="KW-0812">Transmembrane</keyword>
<dbReference type="Pfam" id="PF03772">
    <property type="entry name" value="Competence"/>
    <property type="match status" value="1"/>
</dbReference>
<sequence length="510" mass="55164">MKFLERVFVPALVAFLFGIGFAAYALPSFAFGMLFLLVGVAALALSAFYENKMRLLLVGACAVLFALGMFRFSFWASAPDDPSLVAIVGETVILRGVVIDDPDVREKNTQLKFRIEKIVNGSEEVAAAGGLLVIVSRYPEYRYGDMLEFRGKVVRPKEFSGDDGRVFDYPNYLKAKGVAYQIFYPDVRLLGQNGGSAVRAKLFQAKHAFLDRLALALPEPENALAGGILLGGKRSLGEAWTERFRESGLVHIVVLSGYNMTIVAEWLGSAFLFLGFYGSLAVSAFGITIFALTAGAGATVVRAAIMALLVLLARLTGRTSTMGRTLLVAGVLMVLHNPSILAFDPSFQLSFLASLGLVFVAPLIRLRIHFFRFFRGHPVVEEAVVSTLATQVMVLPLLLYQTGLLSVIAIAANVLVLPFIPAAMITAFITGLVGFLGTFPALIAALPTQALLSYVLAVAKYGAALPFAAVHLPPIPGWSVFLLYGVLAFVIYRSSREVSQDVEGPHQVRR</sequence>
<feature type="transmembrane region" description="Helical" evidence="6">
    <location>
        <begin position="422"/>
        <end position="444"/>
    </location>
</feature>